<evidence type="ECO:0000313" key="3">
    <source>
        <dbReference type="Proteomes" id="UP000287651"/>
    </source>
</evidence>
<dbReference type="EMBL" id="AMZH03000618">
    <property type="protein sequence ID" value="RRT82829.1"/>
    <property type="molecule type" value="Genomic_DNA"/>
</dbReference>
<evidence type="ECO:0000313" key="2">
    <source>
        <dbReference type="EMBL" id="RRT82829.1"/>
    </source>
</evidence>
<protein>
    <submittedName>
        <fullName evidence="2">Uncharacterized protein</fullName>
    </submittedName>
</protein>
<accession>A0A427B2X3</accession>
<dbReference type="AlphaFoldDB" id="A0A427B2X3"/>
<dbReference type="Proteomes" id="UP000287651">
    <property type="component" value="Unassembled WGS sequence"/>
</dbReference>
<sequence length="113" mass="13261">MFMNVSYLVANLLAVFRAFKYYQQQRSARQSWKWQCLERGQFDEVSFTLLHHRNVSPVSISDDIIRIIQGYSCNRDHFQVTNNTLIHNEVSCNESIIILGCEQLGFLQSHCIF</sequence>
<name>A0A427B2X3_ENSVE</name>
<feature type="signal peptide" evidence="1">
    <location>
        <begin position="1"/>
        <end position="18"/>
    </location>
</feature>
<feature type="chain" id="PRO_5019004601" evidence="1">
    <location>
        <begin position="19"/>
        <end position="113"/>
    </location>
</feature>
<gene>
    <name evidence="2" type="ORF">B296_00015521</name>
</gene>
<proteinExistence type="predicted"/>
<organism evidence="2 3">
    <name type="scientific">Ensete ventricosum</name>
    <name type="common">Abyssinian banana</name>
    <name type="synonym">Musa ensete</name>
    <dbReference type="NCBI Taxonomy" id="4639"/>
    <lineage>
        <taxon>Eukaryota</taxon>
        <taxon>Viridiplantae</taxon>
        <taxon>Streptophyta</taxon>
        <taxon>Embryophyta</taxon>
        <taxon>Tracheophyta</taxon>
        <taxon>Spermatophyta</taxon>
        <taxon>Magnoliopsida</taxon>
        <taxon>Liliopsida</taxon>
        <taxon>Zingiberales</taxon>
        <taxon>Musaceae</taxon>
        <taxon>Ensete</taxon>
    </lineage>
</organism>
<reference evidence="2 3" key="1">
    <citation type="journal article" date="2014" name="Agronomy (Basel)">
        <title>A Draft Genome Sequence for Ensete ventricosum, the Drought-Tolerant Tree Against Hunger.</title>
        <authorList>
            <person name="Harrison J."/>
            <person name="Moore K.A."/>
            <person name="Paszkiewicz K."/>
            <person name="Jones T."/>
            <person name="Grant M."/>
            <person name="Ambacheew D."/>
            <person name="Muzemil S."/>
            <person name="Studholme D.J."/>
        </authorList>
    </citation>
    <scope>NUCLEOTIDE SEQUENCE [LARGE SCALE GENOMIC DNA]</scope>
</reference>
<keyword evidence="1" id="KW-0732">Signal</keyword>
<evidence type="ECO:0000256" key="1">
    <source>
        <dbReference type="SAM" id="SignalP"/>
    </source>
</evidence>
<comment type="caution">
    <text evidence="2">The sequence shown here is derived from an EMBL/GenBank/DDBJ whole genome shotgun (WGS) entry which is preliminary data.</text>
</comment>